<organism evidence="1">
    <name type="scientific">marine sediment metagenome</name>
    <dbReference type="NCBI Taxonomy" id="412755"/>
    <lineage>
        <taxon>unclassified sequences</taxon>
        <taxon>metagenomes</taxon>
        <taxon>ecological metagenomes</taxon>
    </lineage>
</organism>
<gene>
    <name evidence="1" type="ORF">S01H1_53161</name>
</gene>
<sequence>MTAEENAKGIDITETREEVVNNHFWSIGDVAVYFAGPPTWRDYVGGYVEVIHVGRSSATGHDCATIRRLDGKITCVRADATHTNIKPTLRAEQPCEHCEAPVRYCNKHQRWEHINGEACFLDGPACEGDGGAA</sequence>
<protein>
    <submittedName>
        <fullName evidence="1">Uncharacterized protein</fullName>
    </submittedName>
</protein>
<comment type="caution">
    <text evidence="1">The sequence shown here is derived from an EMBL/GenBank/DDBJ whole genome shotgun (WGS) entry which is preliminary data.</text>
</comment>
<dbReference type="AlphaFoldDB" id="X0WFI2"/>
<proteinExistence type="predicted"/>
<dbReference type="EMBL" id="BARS01034411">
    <property type="protein sequence ID" value="GAG21942.1"/>
    <property type="molecule type" value="Genomic_DNA"/>
</dbReference>
<accession>X0WFI2</accession>
<reference evidence="1" key="1">
    <citation type="journal article" date="2014" name="Front. Microbiol.">
        <title>High frequency of phylogenetically diverse reductive dehalogenase-homologous genes in deep subseafloor sedimentary metagenomes.</title>
        <authorList>
            <person name="Kawai M."/>
            <person name="Futagami T."/>
            <person name="Toyoda A."/>
            <person name="Takaki Y."/>
            <person name="Nishi S."/>
            <person name="Hori S."/>
            <person name="Arai W."/>
            <person name="Tsubouchi T."/>
            <person name="Morono Y."/>
            <person name="Uchiyama I."/>
            <person name="Ito T."/>
            <person name="Fujiyama A."/>
            <person name="Inagaki F."/>
            <person name="Takami H."/>
        </authorList>
    </citation>
    <scope>NUCLEOTIDE SEQUENCE</scope>
    <source>
        <strain evidence="1">Expedition CK06-06</strain>
    </source>
</reference>
<name>X0WFI2_9ZZZZ</name>
<evidence type="ECO:0000313" key="1">
    <source>
        <dbReference type="EMBL" id="GAG21942.1"/>
    </source>
</evidence>